<dbReference type="Gene3D" id="1.20.1250.20">
    <property type="entry name" value="MFS general substrate transporter like domains"/>
    <property type="match status" value="2"/>
</dbReference>
<feature type="transmembrane region" description="Helical" evidence="8">
    <location>
        <begin position="298"/>
        <end position="317"/>
    </location>
</feature>
<protein>
    <submittedName>
        <fullName evidence="9">MFS transporter</fullName>
    </submittedName>
</protein>
<keyword evidence="6 8" id="KW-1133">Transmembrane helix</keyword>
<name>A0ABW4N648_9CAUL</name>
<dbReference type="InterPro" id="IPR039672">
    <property type="entry name" value="MFS_2"/>
</dbReference>
<evidence type="ECO:0000256" key="7">
    <source>
        <dbReference type="ARBA" id="ARBA00023136"/>
    </source>
</evidence>
<comment type="similarity">
    <text evidence="2">Belongs to the sodium:galactoside symporter (TC 2.A.2) family.</text>
</comment>
<feature type="transmembrane region" description="Helical" evidence="8">
    <location>
        <begin position="185"/>
        <end position="206"/>
    </location>
</feature>
<accession>A0ABW4N648</accession>
<evidence type="ECO:0000256" key="8">
    <source>
        <dbReference type="SAM" id="Phobius"/>
    </source>
</evidence>
<evidence type="ECO:0000256" key="5">
    <source>
        <dbReference type="ARBA" id="ARBA00022692"/>
    </source>
</evidence>
<feature type="transmembrane region" description="Helical" evidence="8">
    <location>
        <begin position="366"/>
        <end position="389"/>
    </location>
</feature>
<dbReference type="InterPro" id="IPR036259">
    <property type="entry name" value="MFS_trans_sf"/>
</dbReference>
<dbReference type="PROSITE" id="PS00872">
    <property type="entry name" value="NA_GALACTOSIDE_SYMP"/>
    <property type="match status" value="1"/>
</dbReference>
<evidence type="ECO:0000256" key="3">
    <source>
        <dbReference type="ARBA" id="ARBA00022448"/>
    </source>
</evidence>
<keyword evidence="7 8" id="KW-0472">Membrane</keyword>
<gene>
    <name evidence="9" type="ORF">ACFSC0_19465</name>
</gene>
<feature type="transmembrane region" description="Helical" evidence="8">
    <location>
        <begin position="323"/>
        <end position="345"/>
    </location>
</feature>
<feature type="transmembrane region" description="Helical" evidence="8">
    <location>
        <begin position="147"/>
        <end position="165"/>
    </location>
</feature>
<feature type="transmembrane region" description="Helical" evidence="8">
    <location>
        <begin position="235"/>
        <end position="260"/>
    </location>
</feature>
<comment type="caution">
    <text evidence="9">The sequence shown here is derived from an EMBL/GenBank/DDBJ whole genome shotgun (WGS) entry which is preliminary data.</text>
</comment>
<evidence type="ECO:0000256" key="6">
    <source>
        <dbReference type="ARBA" id="ARBA00022989"/>
    </source>
</evidence>
<evidence type="ECO:0000256" key="4">
    <source>
        <dbReference type="ARBA" id="ARBA00022475"/>
    </source>
</evidence>
<dbReference type="EMBL" id="JBHUEY010000012">
    <property type="protein sequence ID" value="MFD1785583.1"/>
    <property type="molecule type" value="Genomic_DNA"/>
</dbReference>
<feature type="transmembrane region" description="Helical" evidence="8">
    <location>
        <begin position="272"/>
        <end position="291"/>
    </location>
</feature>
<evidence type="ECO:0000313" key="9">
    <source>
        <dbReference type="EMBL" id="MFD1785583.1"/>
    </source>
</evidence>
<evidence type="ECO:0000256" key="2">
    <source>
        <dbReference type="ARBA" id="ARBA00009617"/>
    </source>
</evidence>
<dbReference type="InterPro" id="IPR001927">
    <property type="entry name" value="Na/Gal_symport"/>
</dbReference>
<organism evidence="9 10">
    <name type="scientific">Phenylobacterium terrae</name>
    <dbReference type="NCBI Taxonomy" id="2665495"/>
    <lineage>
        <taxon>Bacteria</taxon>
        <taxon>Pseudomonadati</taxon>
        <taxon>Pseudomonadota</taxon>
        <taxon>Alphaproteobacteria</taxon>
        <taxon>Caulobacterales</taxon>
        <taxon>Caulobacteraceae</taxon>
        <taxon>Phenylobacterium</taxon>
    </lineage>
</organism>
<keyword evidence="5 8" id="KW-0812">Transmembrane</keyword>
<comment type="subcellular location">
    <subcellularLocation>
        <location evidence="1">Cell membrane</location>
        <topology evidence="1">Multi-pass membrane protein</topology>
    </subcellularLocation>
</comment>
<dbReference type="PANTHER" id="PTHR11328">
    <property type="entry name" value="MAJOR FACILITATOR SUPERFAMILY DOMAIN-CONTAINING PROTEIN"/>
    <property type="match status" value="1"/>
</dbReference>
<sequence length="459" mass="49548">MAKDPRRELSLPRKAGFAMGDYACNLYWQSLSLFVMFYYTDVVGLSGATAGLIYMVASIFDGATDPIMGALADRTRTRFGRFRPYLLAAGVPLAFAFVFMFWKPALDGAGLIAVVLAAHLLFRLAYTAVSVPYSSLTARMTRSSDERSTLAGFRMVFAALAGLTVSYNTQPLVAALGGGDEARGFFYAACVFALLATGIFPLVFLATREPPEPAVPERRLRVGEYWLAIRNNRAFWVLMAAITVGAVASSTLGKAVIYYFKYIVGDADAARYALSFKAISALAIIPAWVFVSRRIGKQAAWITASIWGVAGSALLMVTDATTAVVATAFFILMHVASLGKSMTVWSMMPDTVEYGEWKSGVRAESFIFGLGMFFQKAALGIAAGLFGWALDLVGYRANVAQTPETLFGMKMIVVLLPAISFGLSALIMLAYPLKRGRHEAIVDEIAARRAAADPTGEPA</sequence>
<dbReference type="InterPro" id="IPR018043">
    <property type="entry name" value="Na/Gal_symport_CS"/>
</dbReference>
<feature type="transmembrane region" description="Helical" evidence="8">
    <location>
        <begin position="84"/>
        <end position="102"/>
    </location>
</feature>
<dbReference type="Proteomes" id="UP001597237">
    <property type="component" value="Unassembled WGS sequence"/>
</dbReference>
<keyword evidence="4" id="KW-1003">Cell membrane</keyword>
<dbReference type="Pfam" id="PF13347">
    <property type="entry name" value="MFS_2"/>
    <property type="match status" value="1"/>
</dbReference>
<proteinExistence type="inferred from homology"/>
<keyword evidence="3" id="KW-0813">Transport</keyword>
<evidence type="ECO:0000256" key="1">
    <source>
        <dbReference type="ARBA" id="ARBA00004651"/>
    </source>
</evidence>
<keyword evidence="10" id="KW-1185">Reference proteome</keyword>
<dbReference type="NCBIfam" id="TIGR00792">
    <property type="entry name" value="gph"/>
    <property type="match status" value="1"/>
</dbReference>
<dbReference type="PANTHER" id="PTHR11328:SF24">
    <property type="entry name" value="MAJOR FACILITATOR SUPERFAMILY (MFS) PROFILE DOMAIN-CONTAINING PROTEIN"/>
    <property type="match status" value="1"/>
</dbReference>
<dbReference type="RefSeq" id="WP_377281623.1">
    <property type="nucleotide sequence ID" value="NZ_JBHRSI010000004.1"/>
</dbReference>
<reference evidence="10" key="1">
    <citation type="journal article" date="2019" name="Int. J. Syst. Evol. Microbiol.">
        <title>The Global Catalogue of Microorganisms (GCM) 10K type strain sequencing project: providing services to taxonomists for standard genome sequencing and annotation.</title>
        <authorList>
            <consortium name="The Broad Institute Genomics Platform"/>
            <consortium name="The Broad Institute Genome Sequencing Center for Infectious Disease"/>
            <person name="Wu L."/>
            <person name="Ma J."/>
        </authorList>
    </citation>
    <scope>NUCLEOTIDE SEQUENCE [LARGE SCALE GENOMIC DNA]</scope>
    <source>
        <strain evidence="10">DFY28</strain>
    </source>
</reference>
<feature type="transmembrane region" description="Helical" evidence="8">
    <location>
        <begin position="108"/>
        <end position="126"/>
    </location>
</feature>
<feature type="transmembrane region" description="Helical" evidence="8">
    <location>
        <begin position="409"/>
        <end position="431"/>
    </location>
</feature>
<dbReference type="SUPFAM" id="SSF103473">
    <property type="entry name" value="MFS general substrate transporter"/>
    <property type="match status" value="1"/>
</dbReference>
<evidence type="ECO:0000313" key="10">
    <source>
        <dbReference type="Proteomes" id="UP001597237"/>
    </source>
</evidence>
<dbReference type="CDD" id="cd17332">
    <property type="entry name" value="MFS_MelB_like"/>
    <property type="match status" value="1"/>
</dbReference>